<keyword evidence="2 6" id="KW-0812">Transmembrane</keyword>
<keyword evidence="4 6" id="KW-0472">Membrane</keyword>
<evidence type="ECO:0000256" key="6">
    <source>
        <dbReference type="SAM" id="Phobius"/>
    </source>
</evidence>
<dbReference type="AlphaFoldDB" id="A0AAE1C6R5"/>
<dbReference type="InterPro" id="IPR036259">
    <property type="entry name" value="MFS_trans_sf"/>
</dbReference>
<feature type="transmembrane region" description="Helical" evidence="6">
    <location>
        <begin position="522"/>
        <end position="543"/>
    </location>
</feature>
<evidence type="ECO:0000256" key="1">
    <source>
        <dbReference type="ARBA" id="ARBA00004141"/>
    </source>
</evidence>
<comment type="subcellular location">
    <subcellularLocation>
        <location evidence="1">Membrane</location>
        <topology evidence="1">Multi-pass membrane protein</topology>
    </subcellularLocation>
</comment>
<feature type="compositionally biased region" description="Basic and acidic residues" evidence="5">
    <location>
        <begin position="570"/>
        <end position="582"/>
    </location>
</feature>
<feature type="transmembrane region" description="Helical" evidence="6">
    <location>
        <begin position="57"/>
        <end position="77"/>
    </location>
</feature>
<evidence type="ECO:0000313" key="8">
    <source>
        <dbReference type="EMBL" id="KAK3680207.1"/>
    </source>
</evidence>
<dbReference type="Gene3D" id="1.20.1250.20">
    <property type="entry name" value="MFS general substrate transporter like domains"/>
    <property type="match status" value="1"/>
</dbReference>
<evidence type="ECO:0000313" key="9">
    <source>
        <dbReference type="Proteomes" id="UP001274830"/>
    </source>
</evidence>
<feature type="transmembrane region" description="Helical" evidence="6">
    <location>
        <begin position="443"/>
        <end position="465"/>
    </location>
</feature>
<feature type="region of interest" description="Disordered" evidence="5">
    <location>
        <begin position="1"/>
        <end position="36"/>
    </location>
</feature>
<dbReference type="EMBL" id="JAUTXT010000001">
    <property type="protein sequence ID" value="KAK3680207.1"/>
    <property type="molecule type" value="Genomic_DNA"/>
</dbReference>
<dbReference type="PANTHER" id="PTHR23501:SF59">
    <property type="entry name" value="MAJOR FACILITATOR SUPERFAMILY (MFS) PROFILE DOMAIN-CONTAINING PROTEIN-RELATED"/>
    <property type="match status" value="1"/>
</dbReference>
<feature type="transmembrane region" description="Helical" evidence="6">
    <location>
        <begin position="213"/>
        <end position="236"/>
    </location>
</feature>
<feature type="region of interest" description="Disordered" evidence="5">
    <location>
        <begin position="554"/>
        <end position="582"/>
    </location>
</feature>
<gene>
    <name evidence="8" type="ORF">LTR78_000585</name>
</gene>
<name>A0AAE1C6R5_9PEZI</name>
<protein>
    <recommendedName>
        <fullName evidence="7">Major facilitator superfamily (MFS) profile domain-containing protein</fullName>
    </recommendedName>
</protein>
<evidence type="ECO:0000256" key="3">
    <source>
        <dbReference type="ARBA" id="ARBA00022989"/>
    </source>
</evidence>
<sequence>MPADTMEQDFASTSLLPPPTSSSIGKDSAKINEESLASSRTSTVKMTGDEWKPSREIWLVILGQSCCVFVVALDATILAASLPTVSHALNADAVKSYWFITAYLLASAVIQPLSAALADVLGRRPTFFSAIVLFTVGTIICCTAHHSPQMLVGRTIQGIGGGGALSVNLIILSDIIPLRQRSKYVGLIQLINSLATTFGPLVGAALIKTSWRWLFYINFPFCGIGIAAIPFLLRYVKAETTFYDRLSMIDWTGCTIFIIGATSFLVGLSWGGNQHSWGSAATLVPLVLGALIMCLCIAYEGYVAKTPFLRLSVFGSRSAIASYLCTILSSLTLFSEMYFLVLFLGTAKLYSPLKSAIIFLSFAASVVPVSGITGALITKLGGYRWALVTGWIINTFGLGALMILGPESFMPGLVFLFILAGIGQGMLFMAHQVATQASSPVKDVAYASAMFSFCRSFGFCLGVALGGTAFQNFLRHHLAHNGLSAELAAAIASNAEGYATLLRSMAPGPARLVIVDGYTYGFRYLFATMAGISALGLILCMLIEDHDLDVQHDSSHKLRSRDPNGSGRQSPEDAAEKRVSMV</sequence>
<feature type="transmembrane region" description="Helical" evidence="6">
    <location>
        <begin position="320"/>
        <end position="344"/>
    </location>
</feature>
<dbReference type="PROSITE" id="PS50850">
    <property type="entry name" value="MFS"/>
    <property type="match status" value="1"/>
</dbReference>
<feature type="transmembrane region" description="Helical" evidence="6">
    <location>
        <begin position="248"/>
        <end position="271"/>
    </location>
</feature>
<feature type="transmembrane region" description="Helical" evidence="6">
    <location>
        <begin position="385"/>
        <end position="404"/>
    </location>
</feature>
<dbReference type="GO" id="GO:0005886">
    <property type="term" value="C:plasma membrane"/>
    <property type="evidence" value="ECO:0007669"/>
    <property type="project" value="TreeGrafter"/>
</dbReference>
<feature type="transmembrane region" description="Helical" evidence="6">
    <location>
        <begin position="127"/>
        <end position="146"/>
    </location>
</feature>
<dbReference type="Gene3D" id="1.20.1720.10">
    <property type="entry name" value="Multidrug resistance protein D"/>
    <property type="match status" value="1"/>
</dbReference>
<dbReference type="InterPro" id="IPR011701">
    <property type="entry name" value="MFS"/>
</dbReference>
<feature type="transmembrane region" description="Helical" evidence="6">
    <location>
        <begin position="277"/>
        <end position="299"/>
    </location>
</feature>
<evidence type="ECO:0000256" key="2">
    <source>
        <dbReference type="ARBA" id="ARBA00022692"/>
    </source>
</evidence>
<dbReference type="SUPFAM" id="SSF103473">
    <property type="entry name" value="MFS general substrate transporter"/>
    <property type="match status" value="1"/>
</dbReference>
<dbReference type="Proteomes" id="UP001274830">
    <property type="component" value="Unassembled WGS sequence"/>
</dbReference>
<dbReference type="Pfam" id="PF07690">
    <property type="entry name" value="MFS_1"/>
    <property type="match status" value="1"/>
</dbReference>
<feature type="transmembrane region" description="Helical" evidence="6">
    <location>
        <begin position="184"/>
        <end position="207"/>
    </location>
</feature>
<feature type="transmembrane region" description="Helical" evidence="6">
    <location>
        <begin position="356"/>
        <end position="378"/>
    </location>
</feature>
<reference evidence="8" key="1">
    <citation type="submission" date="2023-07" db="EMBL/GenBank/DDBJ databases">
        <title>Black Yeasts Isolated from many extreme environments.</title>
        <authorList>
            <person name="Coleine C."/>
            <person name="Stajich J.E."/>
            <person name="Selbmann L."/>
        </authorList>
    </citation>
    <scope>NUCLEOTIDE SEQUENCE</scope>
    <source>
        <strain evidence="8">CCFEE 5485</strain>
    </source>
</reference>
<organism evidence="8 9">
    <name type="scientific">Recurvomyces mirabilis</name>
    <dbReference type="NCBI Taxonomy" id="574656"/>
    <lineage>
        <taxon>Eukaryota</taxon>
        <taxon>Fungi</taxon>
        <taxon>Dikarya</taxon>
        <taxon>Ascomycota</taxon>
        <taxon>Pezizomycotina</taxon>
        <taxon>Dothideomycetes</taxon>
        <taxon>Dothideomycetidae</taxon>
        <taxon>Mycosphaerellales</taxon>
        <taxon>Teratosphaeriaceae</taxon>
        <taxon>Recurvomyces</taxon>
    </lineage>
</organism>
<feature type="transmembrane region" description="Helical" evidence="6">
    <location>
        <begin position="152"/>
        <end position="172"/>
    </location>
</feature>
<comment type="caution">
    <text evidence="8">The sequence shown here is derived from an EMBL/GenBank/DDBJ whole genome shotgun (WGS) entry which is preliminary data.</text>
</comment>
<keyword evidence="9" id="KW-1185">Reference proteome</keyword>
<evidence type="ECO:0000259" key="7">
    <source>
        <dbReference type="PROSITE" id="PS50850"/>
    </source>
</evidence>
<dbReference type="InterPro" id="IPR020846">
    <property type="entry name" value="MFS_dom"/>
</dbReference>
<proteinExistence type="predicted"/>
<dbReference type="GO" id="GO:0022857">
    <property type="term" value="F:transmembrane transporter activity"/>
    <property type="evidence" value="ECO:0007669"/>
    <property type="project" value="InterPro"/>
</dbReference>
<feature type="transmembrane region" description="Helical" evidence="6">
    <location>
        <begin position="410"/>
        <end position="431"/>
    </location>
</feature>
<dbReference type="PANTHER" id="PTHR23501">
    <property type="entry name" value="MAJOR FACILITATOR SUPERFAMILY"/>
    <property type="match status" value="1"/>
</dbReference>
<evidence type="ECO:0000256" key="4">
    <source>
        <dbReference type="ARBA" id="ARBA00023136"/>
    </source>
</evidence>
<feature type="transmembrane region" description="Helical" evidence="6">
    <location>
        <begin position="97"/>
        <end position="120"/>
    </location>
</feature>
<dbReference type="InterPro" id="IPR005829">
    <property type="entry name" value="Sugar_transporter_CS"/>
</dbReference>
<accession>A0AAE1C6R5</accession>
<feature type="domain" description="Major facilitator superfamily (MFS) profile" evidence="7">
    <location>
        <begin position="60"/>
        <end position="548"/>
    </location>
</feature>
<keyword evidence="3 6" id="KW-1133">Transmembrane helix</keyword>
<dbReference type="PROSITE" id="PS00216">
    <property type="entry name" value="SUGAR_TRANSPORT_1"/>
    <property type="match status" value="1"/>
</dbReference>
<evidence type="ECO:0000256" key="5">
    <source>
        <dbReference type="SAM" id="MobiDB-lite"/>
    </source>
</evidence>